<dbReference type="InterPro" id="IPR036950">
    <property type="entry name" value="PBP_transglycosylase"/>
</dbReference>
<dbReference type="GO" id="GO:0071555">
    <property type="term" value="P:cell wall organization"/>
    <property type="evidence" value="ECO:0007669"/>
    <property type="project" value="UniProtKB-KW"/>
</dbReference>
<evidence type="ECO:0000256" key="20">
    <source>
        <dbReference type="SAM" id="Phobius"/>
    </source>
</evidence>
<evidence type="ECO:0000256" key="7">
    <source>
        <dbReference type="ARBA" id="ARBA00022676"/>
    </source>
</evidence>
<keyword evidence="8" id="KW-0808">Transferase</keyword>
<evidence type="ECO:0000256" key="14">
    <source>
        <dbReference type="ARBA" id="ARBA00023136"/>
    </source>
</evidence>
<evidence type="ECO:0000256" key="15">
    <source>
        <dbReference type="ARBA" id="ARBA00023268"/>
    </source>
</evidence>
<comment type="subcellular location">
    <subcellularLocation>
        <location evidence="1">Membrane</location>
    </subcellularLocation>
</comment>
<dbReference type="GO" id="GO:0008360">
    <property type="term" value="P:regulation of cell shape"/>
    <property type="evidence" value="ECO:0007669"/>
    <property type="project" value="UniProtKB-KW"/>
</dbReference>
<comment type="caution">
    <text evidence="23">The sequence shown here is derived from an EMBL/GenBank/DDBJ whole genome shotgun (WGS) entry which is preliminary data.</text>
</comment>
<keyword evidence="16" id="KW-0961">Cell wall biogenesis/degradation</keyword>
<dbReference type="InterPro" id="IPR001460">
    <property type="entry name" value="PCN-bd_Tpept"/>
</dbReference>
<evidence type="ECO:0000256" key="5">
    <source>
        <dbReference type="ARBA" id="ARBA00022645"/>
    </source>
</evidence>
<dbReference type="SUPFAM" id="SSF53955">
    <property type="entry name" value="Lysozyme-like"/>
    <property type="match status" value="1"/>
</dbReference>
<evidence type="ECO:0000256" key="9">
    <source>
        <dbReference type="ARBA" id="ARBA00022692"/>
    </source>
</evidence>
<dbReference type="SUPFAM" id="SSF56601">
    <property type="entry name" value="beta-lactamase/transpeptidase-like"/>
    <property type="match status" value="1"/>
</dbReference>
<proteinExistence type="inferred from homology"/>
<comment type="similarity">
    <text evidence="3">In the C-terminal section; belongs to the transpeptidase family.</text>
</comment>
<dbReference type="InterPro" id="IPR050396">
    <property type="entry name" value="Glycosyltr_51/Transpeptidase"/>
</dbReference>
<feature type="domain" description="Glycosyl transferase family 51" evidence="22">
    <location>
        <begin position="59"/>
        <end position="234"/>
    </location>
</feature>
<evidence type="ECO:0000256" key="1">
    <source>
        <dbReference type="ARBA" id="ARBA00004370"/>
    </source>
</evidence>
<comment type="catalytic activity">
    <reaction evidence="18">
        <text>[GlcNAc-(1-&gt;4)-Mur2Ac(oyl-L-Ala-gamma-D-Glu-L-Lys-D-Ala-D-Ala)](n)-di-trans,octa-cis-undecaprenyl diphosphate + beta-D-GlcNAc-(1-&gt;4)-Mur2Ac(oyl-L-Ala-gamma-D-Glu-L-Lys-D-Ala-D-Ala)-di-trans,octa-cis-undecaprenyl diphosphate = [GlcNAc-(1-&gt;4)-Mur2Ac(oyl-L-Ala-gamma-D-Glu-L-Lys-D-Ala-D-Ala)](n+1)-di-trans,octa-cis-undecaprenyl diphosphate + di-trans,octa-cis-undecaprenyl diphosphate + H(+)</text>
        <dbReference type="Rhea" id="RHEA:23708"/>
        <dbReference type="Rhea" id="RHEA-COMP:9602"/>
        <dbReference type="Rhea" id="RHEA-COMP:9603"/>
        <dbReference type="ChEBI" id="CHEBI:15378"/>
        <dbReference type="ChEBI" id="CHEBI:58405"/>
        <dbReference type="ChEBI" id="CHEBI:60033"/>
        <dbReference type="ChEBI" id="CHEBI:78435"/>
        <dbReference type="EC" id="2.4.99.28"/>
    </reaction>
</comment>
<dbReference type="Pfam" id="PF00905">
    <property type="entry name" value="Transpeptidase"/>
    <property type="match status" value="1"/>
</dbReference>
<accession>A0AAE3JHD4</accession>
<comment type="pathway">
    <text evidence="2">Cell wall biogenesis; peptidoglycan biosynthesis.</text>
</comment>
<dbReference type="NCBIfam" id="TIGR02074">
    <property type="entry name" value="PBP_1a_fam"/>
    <property type="match status" value="1"/>
</dbReference>
<organism evidence="23 24">
    <name type="scientific">Teretinema zuelzerae</name>
    <dbReference type="NCBI Taxonomy" id="156"/>
    <lineage>
        <taxon>Bacteria</taxon>
        <taxon>Pseudomonadati</taxon>
        <taxon>Spirochaetota</taxon>
        <taxon>Spirochaetia</taxon>
        <taxon>Spirochaetales</taxon>
        <taxon>Treponemataceae</taxon>
        <taxon>Teretinema</taxon>
    </lineage>
</organism>
<evidence type="ECO:0000256" key="8">
    <source>
        <dbReference type="ARBA" id="ARBA00022679"/>
    </source>
</evidence>
<evidence type="ECO:0000256" key="16">
    <source>
        <dbReference type="ARBA" id="ARBA00023316"/>
    </source>
</evidence>
<keyword evidence="11" id="KW-0133">Cell shape</keyword>
<evidence type="ECO:0000256" key="19">
    <source>
        <dbReference type="SAM" id="MobiDB-lite"/>
    </source>
</evidence>
<dbReference type="GO" id="GO:0016020">
    <property type="term" value="C:membrane"/>
    <property type="evidence" value="ECO:0007669"/>
    <property type="project" value="UniProtKB-SubCell"/>
</dbReference>
<keyword evidence="5" id="KW-0121">Carboxypeptidase</keyword>
<feature type="compositionally biased region" description="Low complexity" evidence="19">
    <location>
        <begin position="826"/>
        <end position="836"/>
    </location>
</feature>
<keyword evidence="24" id="KW-1185">Reference proteome</keyword>
<dbReference type="RefSeq" id="WP_230752857.1">
    <property type="nucleotide sequence ID" value="NZ_JAINWA010000001.1"/>
</dbReference>
<gene>
    <name evidence="23" type="ORF">K7J14_02855</name>
</gene>
<dbReference type="EMBL" id="JAINWA010000001">
    <property type="protein sequence ID" value="MCD1653637.1"/>
    <property type="molecule type" value="Genomic_DNA"/>
</dbReference>
<dbReference type="GO" id="GO:0008955">
    <property type="term" value="F:peptidoglycan glycosyltransferase activity"/>
    <property type="evidence" value="ECO:0007669"/>
    <property type="project" value="UniProtKB-EC"/>
</dbReference>
<evidence type="ECO:0000256" key="10">
    <source>
        <dbReference type="ARBA" id="ARBA00022801"/>
    </source>
</evidence>
<dbReference type="PANTHER" id="PTHR32282:SF27">
    <property type="entry name" value="PENICILLIN-BINDING PROTEIN 1A"/>
    <property type="match status" value="1"/>
</dbReference>
<feature type="compositionally biased region" description="Low complexity" evidence="19">
    <location>
        <begin position="857"/>
        <end position="866"/>
    </location>
</feature>
<sequence>MFGRKNRNSLIPLMLILFFSALGGALIGLNVALVRNLKNNEHFTEFNPALPTRILDINGELITEFASDEKRELITLDALPPHMINALLTREDQIFYKHNGFSVKALARAVFGQLTGRSLGGGSTITQQVAGTLYLDRSEISITRKIKELWWALQLERRYSKDEILELYLNKMYFGGGTYGVNAASKFYFGHPATEITPAEAAILVIQLSNPAFYNPFQHPNRAMDRQKEVLRQMVEIGYLGEREADESFDDYWANFDFTRTATSAYLTRDDKARWFSEYVRRELETMMYGTMDIYSGGYTVHTTLNLAHQAAAEEIMKKSLETANKRFRQSSTARFAQGDEYAQITELMAFAFNIPQLAVSAERLQVKSLSRYRNQINPVVDMLSLITGLDALKIETNKANANQQAAAAKTTVEGALITLDNSTGYITAMVGGSKFDQSNQIIRATQASVQPGSTFKPLYYSAAIDTRKFTSGTMISDTPVVFYNEDGRPYTPLNFKGEWKGTVLLWQALANSMNVPSIKVLDGIGFDAAINRAAALLGYTDKSEIQKVFPRVHSIGLGVISVAPIQMAKAFGIFGNQGKEVTPIAIRSVEDRNGKTILDPEKELRLEQKRKGSAIQIISPQNAWIMTDLLKNTIQAGTLGWASGYERKFTFKDQNGKSFVMPAAGKTGTTQNWADAWTVGYTPYYTTAIWFGFDRRGLSLGLDNTGATLAGPAWADYMSDIHQGLPFRDFVKPQTGLVSARVCAKSGLLPTDDCDDGAVDLYFLEGTQPTRYCDYHENNQNLKRVSIDRLQRESYAVGQRPIEIDSSSLALDPLIFEDPEPSARAVKAAARKNNSGAAQPADEGSGVQNEEVLQSAEEAALPEAAEQIEEKSPEMDFNPLLE</sequence>
<evidence type="ECO:0000256" key="12">
    <source>
        <dbReference type="ARBA" id="ARBA00022984"/>
    </source>
</evidence>
<keyword evidence="6" id="KW-0645">Protease</keyword>
<keyword evidence="14 20" id="KW-0472">Membrane</keyword>
<dbReference type="PANTHER" id="PTHR32282">
    <property type="entry name" value="BINDING PROTEIN TRANSPEPTIDASE, PUTATIVE-RELATED"/>
    <property type="match status" value="1"/>
</dbReference>
<dbReference type="GO" id="GO:0008658">
    <property type="term" value="F:penicillin binding"/>
    <property type="evidence" value="ECO:0007669"/>
    <property type="project" value="InterPro"/>
</dbReference>
<dbReference type="InterPro" id="IPR023346">
    <property type="entry name" value="Lysozyme-like_dom_sf"/>
</dbReference>
<dbReference type="InterPro" id="IPR001264">
    <property type="entry name" value="Glyco_trans_51"/>
</dbReference>
<keyword evidence="12" id="KW-0573">Peptidoglycan synthesis</keyword>
<comment type="similarity">
    <text evidence="4">In the N-terminal section; belongs to the glycosyltransferase 51 family.</text>
</comment>
<evidence type="ECO:0000259" key="22">
    <source>
        <dbReference type="Pfam" id="PF00912"/>
    </source>
</evidence>
<dbReference type="EC" id="2.4.99.28" evidence="17"/>
<evidence type="ECO:0000313" key="24">
    <source>
        <dbReference type="Proteomes" id="UP001198163"/>
    </source>
</evidence>
<dbReference type="Gene3D" id="3.40.710.10">
    <property type="entry name" value="DD-peptidase/beta-lactamase superfamily"/>
    <property type="match status" value="2"/>
</dbReference>
<reference evidence="23" key="1">
    <citation type="submission" date="2021-08" db="EMBL/GenBank/DDBJ databases">
        <title>Comparative analyses of Brucepasteria parasyntrophica and Teretinema zuelzerae.</title>
        <authorList>
            <person name="Song Y."/>
            <person name="Brune A."/>
        </authorList>
    </citation>
    <scope>NUCLEOTIDE SEQUENCE</scope>
    <source>
        <strain evidence="23">DSM 1903</strain>
    </source>
</reference>
<name>A0AAE3JHD4_9SPIR</name>
<evidence type="ECO:0000256" key="17">
    <source>
        <dbReference type="ARBA" id="ARBA00044770"/>
    </source>
</evidence>
<feature type="transmembrane region" description="Helical" evidence="20">
    <location>
        <begin position="12"/>
        <end position="33"/>
    </location>
</feature>
<protein>
    <recommendedName>
        <fullName evidence="17">peptidoglycan glycosyltransferase</fullName>
        <ecNumber evidence="17">2.4.99.28</ecNumber>
    </recommendedName>
</protein>
<evidence type="ECO:0000256" key="2">
    <source>
        <dbReference type="ARBA" id="ARBA00004752"/>
    </source>
</evidence>
<feature type="domain" description="Penicillin-binding protein transpeptidase" evidence="21">
    <location>
        <begin position="416"/>
        <end position="686"/>
    </location>
</feature>
<keyword evidence="7" id="KW-0328">Glycosyltransferase</keyword>
<evidence type="ECO:0000256" key="11">
    <source>
        <dbReference type="ARBA" id="ARBA00022960"/>
    </source>
</evidence>
<dbReference type="GO" id="GO:0006508">
    <property type="term" value="P:proteolysis"/>
    <property type="evidence" value="ECO:0007669"/>
    <property type="project" value="UniProtKB-KW"/>
</dbReference>
<evidence type="ECO:0000256" key="6">
    <source>
        <dbReference type="ARBA" id="ARBA00022670"/>
    </source>
</evidence>
<keyword evidence="13 20" id="KW-1133">Transmembrane helix</keyword>
<dbReference type="GO" id="GO:0030288">
    <property type="term" value="C:outer membrane-bounded periplasmic space"/>
    <property type="evidence" value="ECO:0007669"/>
    <property type="project" value="TreeGrafter"/>
</dbReference>
<dbReference type="InterPro" id="IPR012338">
    <property type="entry name" value="Beta-lactam/transpept-like"/>
</dbReference>
<evidence type="ECO:0000256" key="13">
    <source>
        <dbReference type="ARBA" id="ARBA00022989"/>
    </source>
</evidence>
<keyword evidence="9 20" id="KW-0812">Transmembrane</keyword>
<evidence type="ECO:0000313" key="23">
    <source>
        <dbReference type="EMBL" id="MCD1653637.1"/>
    </source>
</evidence>
<evidence type="ECO:0000256" key="3">
    <source>
        <dbReference type="ARBA" id="ARBA00007090"/>
    </source>
</evidence>
<dbReference type="Proteomes" id="UP001198163">
    <property type="component" value="Unassembled WGS sequence"/>
</dbReference>
<keyword evidence="10" id="KW-0378">Hydrolase</keyword>
<evidence type="ECO:0000256" key="4">
    <source>
        <dbReference type="ARBA" id="ARBA00007739"/>
    </source>
</evidence>
<dbReference type="AlphaFoldDB" id="A0AAE3JHD4"/>
<dbReference type="Pfam" id="PF00912">
    <property type="entry name" value="Transgly"/>
    <property type="match status" value="1"/>
</dbReference>
<keyword evidence="15" id="KW-0511">Multifunctional enzyme</keyword>
<evidence type="ECO:0000259" key="21">
    <source>
        <dbReference type="Pfam" id="PF00905"/>
    </source>
</evidence>
<feature type="region of interest" description="Disordered" evidence="19">
    <location>
        <begin position="826"/>
        <end position="883"/>
    </location>
</feature>
<evidence type="ECO:0000256" key="18">
    <source>
        <dbReference type="ARBA" id="ARBA00049902"/>
    </source>
</evidence>
<dbReference type="GO" id="GO:0009252">
    <property type="term" value="P:peptidoglycan biosynthetic process"/>
    <property type="evidence" value="ECO:0007669"/>
    <property type="project" value="UniProtKB-KW"/>
</dbReference>
<dbReference type="Gene3D" id="1.10.3810.10">
    <property type="entry name" value="Biosynthetic peptidoglycan transglycosylase-like"/>
    <property type="match status" value="1"/>
</dbReference>
<dbReference type="GO" id="GO:0004180">
    <property type="term" value="F:carboxypeptidase activity"/>
    <property type="evidence" value="ECO:0007669"/>
    <property type="project" value="UniProtKB-KW"/>
</dbReference>